<dbReference type="AlphaFoldDB" id="A0A3S2U258"/>
<keyword evidence="3" id="KW-1185">Reference proteome</keyword>
<feature type="domain" description="Lipocalin-like" evidence="1">
    <location>
        <begin position="37"/>
        <end position="130"/>
    </location>
</feature>
<dbReference type="RefSeq" id="WP_128195033.1">
    <property type="nucleotide sequence ID" value="NZ_SACJ01000005.1"/>
</dbReference>
<evidence type="ECO:0000313" key="3">
    <source>
        <dbReference type="Proteomes" id="UP000285211"/>
    </source>
</evidence>
<evidence type="ECO:0000259" key="1">
    <source>
        <dbReference type="Pfam" id="PF13648"/>
    </source>
</evidence>
<dbReference type="Proteomes" id="UP000285211">
    <property type="component" value="Unassembled WGS sequence"/>
</dbReference>
<dbReference type="EMBL" id="SACJ01000005">
    <property type="protein sequence ID" value="RVT75720.1"/>
    <property type="molecule type" value="Genomic_DNA"/>
</dbReference>
<name>A0A3S2U258_9FLAO</name>
<sequence length="149" mass="17525">MKTYQKKILVFLSLIIVFTVLFSCSKDDDNKNVNVSLVGKWYLIKGEYYDSNGERFSSFDAPALNLSCPSYKEYKSDGTFFHILMSLDCSLNFSYNGTYSFDETYITYKFDGYPDSRPEKVTLLTSTDLEVEILQYDNRTQKYYYKRMK</sequence>
<protein>
    <recommendedName>
        <fullName evidence="1">Lipocalin-like domain-containing protein</fullName>
    </recommendedName>
</protein>
<comment type="caution">
    <text evidence="2">The sequence shown here is derived from an EMBL/GenBank/DDBJ whole genome shotgun (WGS) entry which is preliminary data.</text>
</comment>
<reference evidence="2 3" key="1">
    <citation type="submission" date="2019-01" db="EMBL/GenBank/DDBJ databases">
        <authorList>
            <person name="Chen W.-M."/>
        </authorList>
    </citation>
    <scope>NUCLEOTIDE SEQUENCE [LARGE SCALE GENOMIC DNA]</scope>
    <source>
        <strain evidence="2 3">BBQ-12</strain>
    </source>
</reference>
<organism evidence="2 3">
    <name type="scientific">Flavobacterium sufflavum</name>
    <dbReference type="NCBI Taxonomy" id="1921138"/>
    <lineage>
        <taxon>Bacteria</taxon>
        <taxon>Pseudomonadati</taxon>
        <taxon>Bacteroidota</taxon>
        <taxon>Flavobacteriia</taxon>
        <taxon>Flavobacteriales</taxon>
        <taxon>Flavobacteriaceae</taxon>
        <taxon>Flavobacterium</taxon>
    </lineage>
</organism>
<accession>A0A3S2U258</accession>
<proteinExistence type="predicted"/>
<dbReference type="InterPro" id="IPR024311">
    <property type="entry name" value="Lipocalin-like"/>
</dbReference>
<dbReference type="PROSITE" id="PS51257">
    <property type="entry name" value="PROKAR_LIPOPROTEIN"/>
    <property type="match status" value="1"/>
</dbReference>
<gene>
    <name evidence="2" type="ORF">EOD40_09710</name>
</gene>
<dbReference type="OrthoDB" id="713995at2"/>
<dbReference type="Pfam" id="PF13648">
    <property type="entry name" value="Lipocalin_4"/>
    <property type="match status" value="1"/>
</dbReference>
<evidence type="ECO:0000313" key="2">
    <source>
        <dbReference type="EMBL" id="RVT75720.1"/>
    </source>
</evidence>